<dbReference type="AlphaFoldDB" id="A0A7D8UWI0"/>
<reference evidence="2 3" key="1">
    <citation type="submission" date="2018-05" db="EMBL/GenBank/DDBJ databases">
        <title>Whole genome sequencing for identification of molecular markers to develop diagnostic detection tools for the regulated plant pathogen Lachnellula willkommii.</title>
        <authorList>
            <person name="Giroux E."/>
            <person name="Bilodeau G."/>
        </authorList>
    </citation>
    <scope>NUCLEOTIDE SEQUENCE [LARGE SCALE GENOMIC DNA]</scope>
    <source>
        <strain evidence="2 3">CBS 625.97</strain>
    </source>
</reference>
<dbReference type="InterPro" id="IPR017850">
    <property type="entry name" value="Alkaline_phosphatase_core_sf"/>
</dbReference>
<dbReference type="GO" id="GO:0042578">
    <property type="term" value="F:phosphoric ester hydrolase activity"/>
    <property type="evidence" value="ECO:0007669"/>
    <property type="project" value="UniProtKB-ARBA"/>
</dbReference>
<dbReference type="CDD" id="cd16014">
    <property type="entry name" value="PLC"/>
    <property type="match status" value="1"/>
</dbReference>
<dbReference type="EMBL" id="QGMG01000103">
    <property type="protein sequence ID" value="TVY57286.1"/>
    <property type="molecule type" value="Genomic_DNA"/>
</dbReference>
<comment type="caution">
    <text evidence="2">The sequence shown here is derived from an EMBL/GenBank/DDBJ whole genome shotgun (WGS) entry which is preliminary data.</text>
</comment>
<dbReference type="PANTHER" id="PTHR31956">
    <property type="entry name" value="NON-SPECIFIC PHOSPHOLIPASE C4-RELATED"/>
    <property type="match status" value="1"/>
</dbReference>
<dbReference type="Proteomes" id="UP000481288">
    <property type="component" value="Unassembled WGS sequence"/>
</dbReference>
<evidence type="ECO:0000313" key="2">
    <source>
        <dbReference type="EMBL" id="TVY57286.1"/>
    </source>
</evidence>
<dbReference type="PANTHER" id="PTHR31956:SF1">
    <property type="entry name" value="NON-SPECIFIC PHOSPHOLIPASE C1"/>
    <property type="match status" value="1"/>
</dbReference>
<gene>
    <name evidence="2" type="primary">plcN_0</name>
    <name evidence="2" type="ORF">LCER1_G002081</name>
</gene>
<evidence type="ECO:0000313" key="3">
    <source>
        <dbReference type="Proteomes" id="UP000481288"/>
    </source>
</evidence>
<sequence>MAVAPSLISALRVMYPLLAGAAIAGSIADIEHVVLFMQENRAFDHYFGTMAGVRGFSDPNVQVNSGKALWEQDVNSALTTSASYLLPWYLNYQGGDFLEATQCMVAGDNGWQDNHAALNGGLNDHWATNNTPWSWGHYRRSDIPVQFGIADGWTVGDMYQESIIASTNPNRVAWASGSINVPGSPQTESEGGYPYIDNNETPGCEADGFNCYPLSWKTAAEHYQDANVSWSVYQDADNFDDNPLAWFKQFQDALPGSQLGNKGMVGSSLDDFYAQAANGTLPAVSYIIGPAELSEHPPYSPRDGAWLQKKVVDAVTQGKGYAETALIISYDETGGWGDHVVPYHSPSGTAGEWIQDPYNEVGYTYSGPGFRLPFYIVSPWTRGGPVFTEHTDHNSQIMFVEEWLAAKGKNVTTDEMVPWRREHMSSLVNAFDFANPDYSLPSLPDAPAPHTDASGNYDGASYCESQYKDTRPLVPYDNQIDARNVSGLSEQGFKEMRGALTEGRYIVFEMGGYALANPGKPAGVFTATKATSQHESIAQRWVVHNLVDGGNTFTISSALDGRYIGSHTALVRNATGAETYTVSFAAGKGYSLQKENGKYLTVDEDGALQIVGDETYFKGYSVTYAK</sequence>
<organism evidence="2 3">
    <name type="scientific">Lachnellula cervina</name>
    <dbReference type="NCBI Taxonomy" id="1316786"/>
    <lineage>
        <taxon>Eukaryota</taxon>
        <taxon>Fungi</taxon>
        <taxon>Dikarya</taxon>
        <taxon>Ascomycota</taxon>
        <taxon>Pezizomycotina</taxon>
        <taxon>Leotiomycetes</taxon>
        <taxon>Helotiales</taxon>
        <taxon>Lachnaceae</taxon>
        <taxon>Lachnellula</taxon>
    </lineage>
</organism>
<proteinExistence type="predicted"/>
<keyword evidence="3" id="KW-1185">Reference proteome</keyword>
<name>A0A7D8UWI0_9HELO</name>
<dbReference type="OrthoDB" id="5135119at2759"/>
<accession>A0A7D8UWI0</accession>
<evidence type="ECO:0000256" key="1">
    <source>
        <dbReference type="ARBA" id="ARBA00022801"/>
    </source>
</evidence>
<dbReference type="Gene3D" id="2.80.10.50">
    <property type="match status" value="1"/>
</dbReference>
<dbReference type="Pfam" id="PF04185">
    <property type="entry name" value="Phosphoesterase"/>
    <property type="match status" value="1"/>
</dbReference>
<dbReference type="Gene3D" id="3.40.720.10">
    <property type="entry name" value="Alkaline Phosphatase, subunit A"/>
    <property type="match status" value="1"/>
</dbReference>
<dbReference type="InterPro" id="IPR007312">
    <property type="entry name" value="Phosphoesterase"/>
</dbReference>
<protein>
    <submittedName>
        <fullName evidence="2">Non-hemolytic phospholipase C</fullName>
    </submittedName>
</protein>
<keyword evidence="1" id="KW-0378">Hydrolase</keyword>